<evidence type="ECO:0000313" key="1">
    <source>
        <dbReference type="EMBL" id="ABD45422.1"/>
    </source>
</evidence>
<accession>Q2GHB9</accession>
<sequence>MCSIYVSYGNFGVQFIFVKYRKTIKVRYQLLNEKFSKCIYEMLVLLIVPPPASCCAINSTLLIFVKSCTESISLYI</sequence>
<organism evidence="1 2">
    <name type="scientific">Ehrlichia chaffeensis (strain ATCC CRL-10679 / Arkansas)</name>
    <dbReference type="NCBI Taxonomy" id="205920"/>
    <lineage>
        <taxon>Bacteria</taxon>
        <taxon>Pseudomonadati</taxon>
        <taxon>Pseudomonadota</taxon>
        <taxon>Alphaproteobacteria</taxon>
        <taxon>Rickettsiales</taxon>
        <taxon>Anaplasmataceae</taxon>
        <taxon>Ehrlichia</taxon>
    </lineage>
</organism>
<gene>
    <name evidence="1" type="ordered locus">ECH_0344</name>
</gene>
<dbReference type="AlphaFoldDB" id="Q2GHB9"/>
<dbReference type="Proteomes" id="UP000008320">
    <property type="component" value="Chromosome"/>
</dbReference>
<protein>
    <submittedName>
        <fullName evidence="1">Uncharacterized protein</fullName>
    </submittedName>
</protein>
<reference evidence="1 2" key="1">
    <citation type="journal article" date="2006" name="PLoS Genet.">
        <title>Comparative genomics of emerging human ehrlichiosis agents.</title>
        <authorList>
            <person name="Dunning Hotopp J.C."/>
            <person name="Lin M."/>
            <person name="Madupu R."/>
            <person name="Crabtree J."/>
            <person name="Angiuoli S.V."/>
            <person name="Eisen J.A."/>
            <person name="Seshadri R."/>
            <person name="Ren Q."/>
            <person name="Wu M."/>
            <person name="Utterback T.R."/>
            <person name="Smith S."/>
            <person name="Lewis M."/>
            <person name="Khouri H."/>
            <person name="Zhang C."/>
            <person name="Niu H."/>
            <person name="Lin Q."/>
            <person name="Ohashi N."/>
            <person name="Zhi N."/>
            <person name="Nelson W."/>
            <person name="Brinkac L.M."/>
            <person name="Dodson R.J."/>
            <person name="Rosovitz M.J."/>
            <person name="Sundaram J."/>
            <person name="Daugherty S.C."/>
            <person name="Davidsen T."/>
            <person name="Durkin A.S."/>
            <person name="Gwinn M."/>
            <person name="Haft D.H."/>
            <person name="Selengut J.D."/>
            <person name="Sullivan S.A."/>
            <person name="Zafar N."/>
            <person name="Zhou L."/>
            <person name="Benahmed F."/>
            <person name="Forberger H."/>
            <person name="Halpin R."/>
            <person name="Mulligan S."/>
            <person name="Robinson J."/>
            <person name="White O."/>
            <person name="Rikihisa Y."/>
            <person name="Tettelin H."/>
        </authorList>
    </citation>
    <scope>NUCLEOTIDE SEQUENCE [LARGE SCALE GENOMIC DNA]</scope>
    <source>
        <strain evidence="2">ATCC CRL-10679 / Arkansas</strain>
    </source>
</reference>
<name>Q2GHB9_EHRCR</name>
<evidence type="ECO:0000313" key="2">
    <source>
        <dbReference type="Proteomes" id="UP000008320"/>
    </source>
</evidence>
<dbReference type="EMBL" id="CP000236">
    <property type="protein sequence ID" value="ABD45422.1"/>
    <property type="molecule type" value="Genomic_DNA"/>
</dbReference>
<proteinExistence type="predicted"/>
<dbReference type="HOGENOM" id="CLU_2648752_0_0_5"/>
<dbReference type="KEGG" id="ech:ECH_0344"/>
<keyword evidence="2" id="KW-1185">Reference proteome</keyword>